<sequence length="110" mass="12332">MYNGVDTYVPTVDVLFIFHLWKSTDVQKHRGHADTVGTARTVVRKEGVATSSGNWIVGDAASMYKHECACGSHQRSPQDVRPNTDGGRANVMAIRPRRRPYTYAFIPRIL</sequence>
<organism evidence="1 2">
    <name type="scientific">Vespula pensylvanica</name>
    <name type="common">Western yellow jacket</name>
    <name type="synonym">Wasp</name>
    <dbReference type="NCBI Taxonomy" id="30213"/>
    <lineage>
        <taxon>Eukaryota</taxon>
        <taxon>Metazoa</taxon>
        <taxon>Ecdysozoa</taxon>
        <taxon>Arthropoda</taxon>
        <taxon>Hexapoda</taxon>
        <taxon>Insecta</taxon>
        <taxon>Pterygota</taxon>
        <taxon>Neoptera</taxon>
        <taxon>Endopterygota</taxon>
        <taxon>Hymenoptera</taxon>
        <taxon>Apocrita</taxon>
        <taxon>Aculeata</taxon>
        <taxon>Vespoidea</taxon>
        <taxon>Vespidae</taxon>
        <taxon>Vespinae</taxon>
        <taxon>Vespula</taxon>
    </lineage>
</organism>
<protein>
    <submittedName>
        <fullName evidence="1">Uncharacterized protein</fullName>
    </submittedName>
</protein>
<keyword evidence="2" id="KW-1185">Reference proteome</keyword>
<evidence type="ECO:0000313" key="2">
    <source>
        <dbReference type="Proteomes" id="UP000600918"/>
    </source>
</evidence>
<reference evidence="1" key="1">
    <citation type="journal article" date="2020" name="G3 (Bethesda)">
        <title>High-Quality Assemblies for Three Invasive Social Wasps from the &lt;i&gt;Vespula&lt;/i&gt; Genus.</title>
        <authorList>
            <person name="Harrop T.W.R."/>
            <person name="Guhlin J."/>
            <person name="McLaughlin G.M."/>
            <person name="Permina E."/>
            <person name="Stockwell P."/>
            <person name="Gilligan J."/>
            <person name="Le Lec M.F."/>
            <person name="Gruber M.A.M."/>
            <person name="Quinn O."/>
            <person name="Lovegrove M."/>
            <person name="Duncan E.J."/>
            <person name="Remnant E.J."/>
            <person name="Van Eeckhoven J."/>
            <person name="Graham B."/>
            <person name="Knapp R.A."/>
            <person name="Langford K.W."/>
            <person name="Kronenberg Z."/>
            <person name="Press M.O."/>
            <person name="Eacker S.M."/>
            <person name="Wilson-Rankin E.E."/>
            <person name="Purcell J."/>
            <person name="Lester P.J."/>
            <person name="Dearden P.K."/>
        </authorList>
    </citation>
    <scope>NUCLEOTIDE SEQUENCE</scope>
    <source>
        <strain evidence="1">Volc-1</strain>
    </source>
</reference>
<dbReference type="EMBL" id="JACSDY010000002">
    <property type="protein sequence ID" value="KAF7434423.1"/>
    <property type="molecule type" value="Genomic_DNA"/>
</dbReference>
<name>A0A834UE63_VESPE</name>
<comment type="caution">
    <text evidence="1">The sequence shown here is derived from an EMBL/GenBank/DDBJ whole genome shotgun (WGS) entry which is preliminary data.</text>
</comment>
<evidence type="ECO:0000313" key="1">
    <source>
        <dbReference type="EMBL" id="KAF7434423.1"/>
    </source>
</evidence>
<dbReference type="Proteomes" id="UP000600918">
    <property type="component" value="Unassembled WGS sequence"/>
</dbReference>
<gene>
    <name evidence="1" type="ORF">H0235_002614</name>
</gene>
<accession>A0A834UE63</accession>
<dbReference type="AlphaFoldDB" id="A0A834UE63"/>
<proteinExistence type="predicted"/>